<evidence type="ECO:0000259" key="1">
    <source>
        <dbReference type="Pfam" id="PF03235"/>
    </source>
</evidence>
<keyword evidence="3" id="KW-1185">Reference proteome</keyword>
<dbReference type="RefSeq" id="WP_286277749.1">
    <property type="nucleotide sequence ID" value="NZ_AP027731.1"/>
</dbReference>
<sequence>MKIESEDIDIESMLSGRYFKIPRFQRPYSWDDENIQDLWDDVMAAKGEDYFIGSMVVYRGGKQAFSLVDGQQRLTTITVFLCILRDAFASLDEVDLAAGIHQLVERPNRDNQNEFVLQTETSFPFLQEQILKFGDPDLTDIVEM</sequence>
<gene>
    <name evidence="2" type="ORF">GCM10025866_01940</name>
</gene>
<dbReference type="Proteomes" id="UP001321498">
    <property type="component" value="Chromosome"/>
</dbReference>
<dbReference type="PANTHER" id="PTHR35149:SF2">
    <property type="entry name" value="DUF262 DOMAIN-CONTAINING PROTEIN"/>
    <property type="match status" value="1"/>
</dbReference>
<evidence type="ECO:0000313" key="3">
    <source>
        <dbReference type="Proteomes" id="UP001321498"/>
    </source>
</evidence>
<feature type="domain" description="GmrSD restriction endonucleases N-terminal" evidence="1">
    <location>
        <begin position="11"/>
        <end position="115"/>
    </location>
</feature>
<protein>
    <recommendedName>
        <fullName evidence="1">GmrSD restriction endonucleases N-terminal domain-containing protein</fullName>
    </recommendedName>
</protein>
<dbReference type="EMBL" id="AP027731">
    <property type="protein sequence ID" value="BDZ44285.1"/>
    <property type="molecule type" value="Genomic_DNA"/>
</dbReference>
<reference evidence="3" key="1">
    <citation type="journal article" date="2019" name="Int. J. Syst. Evol. Microbiol.">
        <title>The Global Catalogue of Microorganisms (GCM) 10K type strain sequencing project: providing services to taxonomists for standard genome sequencing and annotation.</title>
        <authorList>
            <consortium name="The Broad Institute Genomics Platform"/>
            <consortium name="The Broad Institute Genome Sequencing Center for Infectious Disease"/>
            <person name="Wu L."/>
            <person name="Ma J."/>
        </authorList>
    </citation>
    <scope>NUCLEOTIDE SEQUENCE [LARGE SCALE GENOMIC DNA]</scope>
    <source>
        <strain evidence="3">NBRC 108725</strain>
    </source>
</reference>
<dbReference type="PANTHER" id="PTHR35149">
    <property type="entry name" value="SLL5132 PROTEIN"/>
    <property type="match status" value="1"/>
</dbReference>
<dbReference type="InterPro" id="IPR004919">
    <property type="entry name" value="GmrSD_N"/>
</dbReference>
<evidence type="ECO:0000313" key="2">
    <source>
        <dbReference type="EMBL" id="BDZ44285.1"/>
    </source>
</evidence>
<organism evidence="2 3">
    <name type="scientific">Naasia aerilata</name>
    <dbReference type="NCBI Taxonomy" id="1162966"/>
    <lineage>
        <taxon>Bacteria</taxon>
        <taxon>Bacillati</taxon>
        <taxon>Actinomycetota</taxon>
        <taxon>Actinomycetes</taxon>
        <taxon>Micrococcales</taxon>
        <taxon>Microbacteriaceae</taxon>
        <taxon>Naasia</taxon>
    </lineage>
</organism>
<name>A0ABN6XHK5_9MICO</name>
<dbReference type="Pfam" id="PF03235">
    <property type="entry name" value="GmrSD_N"/>
    <property type="match status" value="1"/>
</dbReference>
<proteinExistence type="predicted"/>
<accession>A0ABN6XHK5</accession>